<keyword evidence="2" id="KW-1185">Reference proteome</keyword>
<dbReference type="EMBL" id="CAUYUJ010002819">
    <property type="protein sequence ID" value="CAK0802511.1"/>
    <property type="molecule type" value="Genomic_DNA"/>
</dbReference>
<protein>
    <submittedName>
        <fullName evidence="1">Uncharacterized protein</fullName>
    </submittedName>
</protein>
<gene>
    <name evidence="1" type="ORF">PCOR1329_LOCUS10018</name>
</gene>
<organism evidence="1 2">
    <name type="scientific">Prorocentrum cordatum</name>
    <dbReference type="NCBI Taxonomy" id="2364126"/>
    <lineage>
        <taxon>Eukaryota</taxon>
        <taxon>Sar</taxon>
        <taxon>Alveolata</taxon>
        <taxon>Dinophyceae</taxon>
        <taxon>Prorocentrales</taxon>
        <taxon>Prorocentraceae</taxon>
        <taxon>Prorocentrum</taxon>
    </lineage>
</organism>
<name>A0ABN9Q9M3_9DINO</name>
<reference evidence="1" key="1">
    <citation type="submission" date="2023-10" db="EMBL/GenBank/DDBJ databases">
        <authorList>
            <person name="Chen Y."/>
            <person name="Shah S."/>
            <person name="Dougan E. K."/>
            <person name="Thang M."/>
            <person name="Chan C."/>
        </authorList>
    </citation>
    <scope>NUCLEOTIDE SEQUENCE [LARGE SCALE GENOMIC DNA]</scope>
</reference>
<comment type="caution">
    <text evidence="1">The sequence shown here is derived from an EMBL/GenBank/DDBJ whole genome shotgun (WGS) entry which is preliminary data.</text>
</comment>
<evidence type="ECO:0000313" key="1">
    <source>
        <dbReference type="EMBL" id="CAK0802511.1"/>
    </source>
</evidence>
<sequence length="175" mass="19174">MAPNGSRPVPWTKQQLAKGYGEWWNWNVHPPLPGDVVPQWGANTWRSRQFRPMVECGKCGRWLFQERLKAKKWTCECGARFHALDCPSERSSGGGGTNSAVQQLQAIAAELGTGGADVSAKKAVESLFAALRGPTIEARPRPPGQALQVATAGLQRGRRALETATEQWQRAAQEL</sequence>
<dbReference type="Proteomes" id="UP001189429">
    <property type="component" value="Unassembled WGS sequence"/>
</dbReference>
<proteinExistence type="predicted"/>
<evidence type="ECO:0000313" key="2">
    <source>
        <dbReference type="Proteomes" id="UP001189429"/>
    </source>
</evidence>
<accession>A0ABN9Q9M3</accession>